<dbReference type="InParanoid" id="A0A6I8SR34"/>
<reference evidence="10" key="2">
    <citation type="submission" date="2020-05" db="UniProtKB">
        <authorList>
            <consortium name="Ensembl"/>
        </authorList>
    </citation>
    <scope>IDENTIFICATION</scope>
</reference>
<feature type="transmembrane region" description="Helical" evidence="7">
    <location>
        <begin position="156"/>
        <end position="178"/>
    </location>
</feature>
<dbReference type="InterPro" id="IPR010857">
    <property type="entry name" value="Sp38-bd"/>
</dbReference>
<evidence type="ECO:0000256" key="4">
    <source>
        <dbReference type="ARBA" id="ARBA00022525"/>
    </source>
</evidence>
<protein>
    <submittedName>
        <fullName evidence="10">Uncharacterized protein</fullName>
    </submittedName>
</protein>
<name>A0A6I8SR34_XENTR</name>
<feature type="transmembrane region" description="Helical" evidence="7">
    <location>
        <begin position="6"/>
        <end position="26"/>
    </location>
</feature>
<keyword evidence="7" id="KW-0472">Membrane</keyword>
<dbReference type="GO" id="GO:0005576">
    <property type="term" value="C:extracellular region"/>
    <property type="evidence" value="ECO:0007669"/>
    <property type="project" value="UniProtKB-SubCell"/>
</dbReference>
<feature type="domain" description="Zona-pellucida-binding protein 1/2 N-terminal" evidence="8">
    <location>
        <begin position="53"/>
        <end position="111"/>
    </location>
</feature>
<dbReference type="PANTHER" id="PTHR15443:SF4">
    <property type="entry name" value="ZONA PELLUCIDA-BINDING PROTEIN 2"/>
    <property type="match status" value="1"/>
</dbReference>
<dbReference type="GO" id="GO:0007339">
    <property type="term" value="P:binding of sperm to zona pellucida"/>
    <property type="evidence" value="ECO:0007669"/>
    <property type="project" value="InterPro"/>
</dbReference>
<keyword evidence="7" id="KW-0812">Transmembrane</keyword>
<keyword evidence="7" id="KW-1133">Transmembrane helix</keyword>
<evidence type="ECO:0000256" key="5">
    <source>
        <dbReference type="ARBA" id="ARBA00023180"/>
    </source>
</evidence>
<evidence type="ECO:0000256" key="1">
    <source>
        <dbReference type="ARBA" id="ARBA00004218"/>
    </source>
</evidence>
<evidence type="ECO:0000256" key="2">
    <source>
        <dbReference type="ARBA" id="ARBA00004613"/>
    </source>
</evidence>
<proteinExistence type="inferred from homology"/>
<dbReference type="FunCoup" id="A0A6I8SR34">
    <property type="interactions" value="91"/>
</dbReference>
<evidence type="ECO:0000313" key="10">
    <source>
        <dbReference type="Ensembl" id="ENSXETP00000100258"/>
    </source>
</evidence>
<evidence type="ECO:0000256" key="7">
    <source>
        <dbReference type="SAM" id="Phobius"/>
    </source>
</evidence>
<keyword evidence="6" id="KW-0968">Cytoplasmic vesicle</keyword>
<reference evidence="10" key="1">
    <citation type="journal article" date="2010" name="Science">
        <title>The genome of the Western clawed frog Xenopus tropicalis.</title>
        <authorList>
            <person name="Hellsten U."/>
            <person name="Harland R.M."/>
            <person name="Gilchrist M.J."/>
            <person name="Hendrix D."/>
            <person name="Jurka J."/>
            <person name="Kapitonov V."/>
            <person name="Ovcharenko I."/>
            <person name="Putnam N.H."/>
            <person name="Shu S."/>
            <person name="Taher L."/>
            <person name="Blitz I.L."/>
            <person name="Blumberg B."/>
            <person name="Dichmann D.S."/>
            <person name="Dubchak I."/>
            <person name="Amaya E."/>
            <person name="Detter J.C."/>
            <person name="Fletcher R."/>
            <person name="Gerhard D.S."/>
            <person name="Goodstein D."/>
            <person name="Graves T."/>
            <person name="Grigoriev I.V."/>
            <person name="Grimwood J."/>
            <person name="Kawashima T."/>
            <person name="Lindquist E."/>
            <person name="Lucas S.M."/>
            <person name="Mead P.E."/>
            <person name="Mitros T."/>
            <person name="Ogino H."/>
            <person name="Ohta Y."/>
            <person name="Poliakov A.V."/>
            <person name="Pollet N."/>
            <person name="Robert J."/>
            <person name="Salamov A."/>
            <person name="Sater A.K."/>
            <person name="Schmutz J."/>
            <person name="Terry A."/>
            <person name="Vize P.D."/>
            <person name="Warren W.C."/>
            <person name="Wells D."/>
            <person name="Wills A."/>
            <person name="Wilson R.K."/>
            <person name="Zimmerman L.B."/>
            <person name="Zorn A.M."/>
            <person name="Grainger R."/>
            <person name="Grammer T."/>
            <person name="Khokha M.K."/>
            <person name="Richardson P.M."/>
            <person name="Rokhsar D.S."/>
        </authorList>
    </citation>
    <scope>NUCLEOTIDE SEQUENCE [LARGE SCALE GENOMIC DNA]</scope>
    <source>
        <strain evidence="10">Nigerian</strain>
    </source>
</reference>
<comment type="subcellular location">
    <subcellularLocation>
        <location evidence="1">Cytoplasmic vesicle</location>
        <location evidence="1">Secretory vesicle</location>
        <location evidence="1">Acrosome</location>
    </subcellularLocation>
    <subcellularLocation>
        <location evidence="2">Secreted</location>
    </subcellularLocation>
</comment>
<organism evidence="10">
    <name type="scientific">Xenopus tropicalis</name>
    <name type="common">Western clawed frog</name>
    <name type="synonym">Silurana tropicalis</name>
    <dbReference type="NCBI Taxonomy" id="8364"/>
    <lineage>
        <taxon>Eukaryota</taxon>
        <taxon>Metazoa</taxon>
        <taxon>Chordata</taxon>
        <taxon>Craniata</taxon>
        <taxon>Vertebrata</taxon>
        <taxon>Euteleostomi</taxon>
        <taxon>Amphibia</taxon>
        <taxon>Batrachia</taxon>
        <taxon>Anura</taxon>
        <taxon>Pipoidea</taxon>
        <taxon>Pipidae</taxon>
        <taxon>Xenopodinae</taxon>
        <taxon>Xenopus</taxon>
        <taxon>Silurana</taxon>
    </lineage>
</organism>
<dbReference type="AlphaFoldDB" id="A0A6I8SR34"/>
<sequence>LPAASFPSLCIMMAHWFCCFFCFFPIQVKTTKEDTTLLGAEHIVYGRFNRKGNLYVELFKNSPFLACTDLETANEELIDPVFVWLGPNDRLRGHISANLTETGKLMMKNGNTVKSFSFTFGTGSSSTPKIYRQVSKINIPVEWNCGEISRRQQRRFVVAQLISPAVSLWVAMLMFLLVSPPPPPPSQVRDQIVDFFLHFSQVQRKQFLGINYVEHSLDIRRLDSCRPGFGRNQEKQNDCCVICQPGTFSQNNRLYCEICEDIQIDNYGANHFIMHPPRVPGTSPAPAVTQEPLELLEK</sequence>
<keyword evidence="4" id="KW-0964">Secreted</keyword>
<evidence type="ECO:0000259" key="9">
    <source>
        <dbReference type="Pfam" id="PF20626"/>
    </source>
</evidence>
<dbReference type="Pfam" id="PF07354">
    <property type="entry name" value="Sp38"/>
    <property type="match status" value="1"/>
</dbReference>
<accession>A0A6I8SR34</accession>
<keyword evidence="5" id="KW-0325">Glycoprotein</keyword>
<dbReference type="InterPro" id="IPR048805">
    <property type="entry name" value="ZPBP1/2_C"/>
</dbReference>
<comment type="similarity">
    <text evidence="3">Belongs to the zona pellucida-binding protein Sp38 family.</text>
</comment>
<dbReference type="Pfam" id="PF20626">
    <property type="entry name" value="EGF_Sp38_C"/>
    <property type="match status" value="1"/>
</dbReference>
<feature type="domain" description="Zona-pellucida-binding protein 1/2 C-terminal" evidence="9">
    <location>
        <begin position="225"/>
        <end position="270"/>
    </location>
</feature>
<dbReference type="GO" id="GO:0001669">
    <property type="term" value="C:acrosomal vesicle"/>
    <property type="evidence" value="ECO:0007669"/>
    <property type="project" value="UniProtKB-SubCell"/>
</dbReference>
<evidence type="ECO:0000256" key="6">
    <source>
        <dbReference type="ARBA" id="ARBA00023329"/>
    </source>
</evidence>
<dbReference type="InterPro" id="IPR048806">
    <property type="entry name" value="ZPBP1/2_N"/>
</dbReference>
<dbReference type="PANTHER" id="PTHR15443">
    <property type="entry name" value="ZONA PELLUCIDA BINDING PROTEIN SP38"/>
    <property type="match status" value="1"/>
</dbReference>
<dbReference type="GeneTree" id="ENSGT00940000171835"/>
<evidence type="ECO:0000259" key="8">
    <source>
        <dbReference type="Pfam" id="PF07354"/>
    </source>
</evidence>
<dbReference type="Bgee" id="ENSXETG00000041225">
    <property type="expression patterns" value="Expressed in egg cell and 1 other cell type or tissue"/>
</dbReference>
<dbReference type="Ensembl" id="ENSXETT00000098478">
    <property type="protein sequence ID" value="ENSXETP00000100258"/>
    <property type="gene ID" value="ENSXETG00000041225"/>
</dbReference>
<evidence type="ECO:0000256" key="3">
    <source>
        <dbReference type="ARBA" id="ARBA00007196"/>
    </source>
</evidence>